<dbReference type="InterPro" id="IPR000792">
    <property type="entry name" value="Tscrpt_reg_LuxR_C"/>
</dbReference>
<sequence length="238" mass="26758">MRKWYEEQLQRVAGHDISDEELDREITDSAKALSFDFWMFGVRLPVSVSRPAIEVRGNYPPSWQSRYRTPGYVEIDPILRHCKVSSVPLIWTAEAPSSERQYWDEAKAHGIRYGWSMSLRSQFGAITWFTLARDTHPIYPDELAVTECPMIWLAHFVHASLGARLLPAMFTEGMPHLSSREREVMGWTAEGKTASEIGAILGIAESTCIFHITNATRKLGAVSKTHAAVRAAVLGLIG</sequence>
<evidence type="ECO:0000256" key="2">
    <source>
        <dbReference type="ARBA" id="ARBA00023125"/>
    </source>
</evidence>
<evidence type="ECO:0000313" key="6">
    <source>
        <dbReference type="Proteomes" id="UP000184693"/>
    </source>
</evidence>
<dbReference type="Pfam" id="PF03472">
    <property type="entry name" value="Autoind_bind"/>
    <property type="match status" value="1"/>
</dbReference>
<dbReference type="CDD" id="cd06170">
    <property type="entry name" value="LuxR_C_like"/>
    <property type="match status" value="1"/>
</dbReference>
<dbReference type="Gene3D" id="1.10.10.10">
    <property type="entry name" value="Winged helix-like DNA-binding domain superfamily/Winged helix DNA-binding domain"/>
    <property type="match status" value="1"/>
</dbReference>
<dbReference type="PANTHER" id="PTHR44688">
    <property type="entry name" value="DNA-BINDING TRANSCRIPTIONAL ACTIVATOR DEVR_DOSR"/>
    <property type="match status" value="1"/>
</dbReference>
<dbReference type="AlphaFoldDB" id="A0A1N6GWD5"/>
<evidence type="ECO:0000313" key="5">
    <source>
        <dbReference type="EMBL" id="SIO11870.1"/>
    </source>
</evidence>
<evidence type="ECO:0000256" key="3">
    <source>
        <dbReference type="ARBA" id="ARBA00023163"/>
    </source>
</evidence>
<dbReference type="Pfam" id="PF00196">
    <property type="entry name" value="GerE"/>
    <property type="match status" value="1"/>
</dbReference>
<dbReference type="Proteomes" id="UP000184693">
    <property type="component" value="Unassembled WGS sequence"/>
</dbReference>
<organism evidence="5 6">
    <name type="scientific">Paraburkholderia phenazinium</name>
    <dbReference type="NCBI Taxonomy" id="60549"/>
    <lineage>
        <taxon>Bacteria</taxon>
        <taxon>Pseudomonadati</taxon>
        <taxon>Pseudomonadota</taxon>
        <taxon>Betaproteobacteria</taxon>
        <taxon>Burkholderiales</taxon>
        <taxon>Burkholderiaceae</taxon>
        <taxon>Paraburkholderia</taxon>
    </lineage>
</organism>
<dbReference type="GO" id="GO:0003677">
    <property type="term" value="F:DNA binding"/>
    <property type="evidence" value="ECO:0007669"/>
    <property type="project" value="UniProtKB-KW"/>
</dbReference>
<evidence type="ECO:0000259" key="4">
    <source>
        <dbReference type="PROSITE" id="PS50043"/>
    </source>
</evidence>
<dbReference type="InterPro" id="IPR016032">
    <property type="entry name" value="Sig_transdc_resp-reg_C-effctor"/>
</dbReference>
<dbReference type="PRINTS" id="PR00038">
    <property type="entry name" value="HTHLUXR"/>
</dbReference>
<dbReference type="EMBL" id="FSRM01000001">
    <property type="protein sequence ID" value="SIO11870.1"/>
    <property type="molecule type" value="Genomic_DNA"/>
</dbReference>
<dbReference type="PROSITE" id="PS50043">
    <property type="entry name" value="HTH_LUXR_2"/>
    <property type="match status" value="1"/>
</dbReference>
<name>A0A1N6GWD5_9BURK</name>
<dbReference type="PANTHER" id="PTHR44688:SF16">
    <property type="entry name" value="DNA-BINDING TRANSCRIPTIONAL ACTIVATOR DEVR_DOSR"/>
    <property type="match status" value="1"/>
</dbReference>
<dbReference type="RefSeq" id="WP_074264739.1">
    <property type="nucleotide sequence ID" value="NZ_FSRM01000001.1"/>
</dbReference>
<gene>
    <name evidence="5" type="ORF">SAMN05444168_2752</name>
</gene>
<dbReference type="GO" id="GO:0006355">
    <property type="term" value="P:regulation of DNA-templated transcription"/>
    <property type="evidence" value="ECO:0007669"/>
    <property type="project" value="InterPro"/>
</dbReference>
<dbReference type="InterPro" id="IPR036388">
    <property type="entry name" value="WH-like_DNA-bd_sf"/>
</dbReference>
<dbReference type="InterPro" id="IPR036693">
    <property type="entry name" value="TF_LuxR_autoind-bd_dom_sf"/>
</dbReference>
<dbReference type="SUPFAM" id="SSF75516">
    <property type="entry name" value="Pheromone-binding domain of LuxR-like quorum-sensing transcription factors"/>
    <property type="match status" value="1"/>
</dbReference>
<dbReference type="SUPFAM" id="SSF46894">
    <property type="entry name" value="C-terminal effector domain of the bipartite response regulators"/>
    <property type="match status" value="1"/>
</dbReference>
<evidence type="ECO:0000256" key="1">
    <source>
        <dbReference type="ARBA" id="ARBA00023015"/>
    </source>
</evidence>
<protein>
    <submittedName>
        <fullName evidence="5">LuxR family transcriptional regulator</fullName>
    </submittedName>
</protein>
<reference evidence="5 6" key="1">
    <citation type="submission" date="2016-11" db="EMBL/GenBank/DDBJ databases">
        <authorList>
            <person name="Jaros S."/>
            <person name="Januszkiewicz K."/>
            <person name="Wedrychowicz H."/>
        </authorList>
    </citation>
    <scope>NUCLEOTIDE SEQUENCE [LARGE SCALE GENOMIC DNA]</scope>
    <source>
        <strain evidence="5 6">GAS86</strain>
    </source>
</reference>
<accession>A0A1N6GWD5</accession>
<keyword evidence="3" id="KW-0804">Transcription</keyword>
<keyword evidence="1" id="KW-0805">Transcription regulation</keyword>
<feature type="domain" description="HTH luxR-type" evidence="4">
    <location>
        <begin position="170"/>
        <end position="235"/>
    </location>
</feature>
<dbReference type="Gene3D" id="3.30.450.80">
    <property type="entry name" value="Transcription factor LuxR-like, autoinducer-binding domain"/>
    <property type="match status" value="1"/>
</dbReference>
<dbReference type="InterPro" id="IPR005143">
    <property type="entry name" value="TF_LuxR_autoind-bd_dom"/>
</dbReference>
<keyword evidence="2" id="KW-0238">DNA-binding</keyword>
<dbReference type="SMART" id="SM00421">
    <property type="entry name" value="HTH_LUXR"/>
    <property type="match status" value="1"/>
</dbReference>
<proteinExistence type="predicted"/>